<evidence type="ECO:0000256" key="1">
    <source>
        <dbReference type="SAM" id="SignalP"/>
    </source>
</evidence>
<name>A0ABV8M329_9ACTN</name>
<keyword evidence="4" id="KW-1185">Reference proteome</keyword>
<comment type="caution">
    <text evidence="3">The sequence shown here is derived from an EMBL/GenBank/DDBJ whole genome shotgun (WGS) entry which is preliminary data.</text>
</comment>
<protein>
    <recommendedName>
        <fullName evidence="2">PLL-like beta propeller domain-containing protein</fullName>
    </recommendedName>
</protein>
<feature type="domain" description="PLL-like beta propeller" evidence="2">
    <location>
        <begin position="461"/>
        <end position="700"/>
    </location>
</feature>
<keyword evidence="1" id="KW-0732">Signal</keyword>
<evidence type="ECO:0000313" key="3">
    <source>
        <dbReference type="EMBL" id="MFC4136850.1"/>
    </source>
</evidence>
<dbReference type="RefSeq" id="WP_253761994.1">
    <property type="nucleotide sequence ID" value="NZ_JAMZDZ010000001.1"/>
</dbReference>
<organism evidence="3 4">
    <name type="scientific">Hamadaea flava</name>
    <dbReference type="NCBI Taxonomy" id="1742688"/>
    <lineage>
        <taxon>Bacteria</taxon>
        <taxon>Bacillati</taxon>
        <taxon>Actinomycetota</taxon>
        <taxon>Actinomycetes</taxon>
        <taxon>Micromonosporales</taxon>
        <taxon>Micromonosporaceae</taxon>
        <taxon>Hamadaea</taxon>
    </lineage>
</organism>
<dbReference type="Gene3D" id="2.120.10.70">
    <property type="entry name" value="Fucose-specific lectin"/>
    <property type="match status" value="1"/>
</dbReference>
<feature type="signal peptide" evidence="1">
    <location>
        <begin position="1"/>
        <end position="29"/>
    </location>
</feature>
<evidence type="ECO:0000313" key="4">
    <source>
        <dbReference type="Proteomes" id="UP001595816"/>
    </source>
</evidence>
<reference evidence="4" key="1">
    <citation type="journal article" date="2019" name="Int. J. Syst. Evol. Microbiol.">
        <title>The Global Catalogue of Microorganisms (GCM) 10K type strain sequencing project: providing services to taxonomists for standard genome sequencing and annotation.</title>
        <authorList>
            <consortium name="The Broad Institute Genomics Platform"/>
            <consortium name="The Broad Institute Genome Sequencing Center for Infectious Disease"/>
            <person name="Wu L."/>
            <person name="Ma J."/>
        </authorList>
    </citation>
    <scope>NUCLEOTIDE SEQUENCE [LARGE SCALE GENOMIC DNA]</scope>
    <source>
        <strain evidence="4">CGMCC 4.7289</strain>
    </source>
</reference>
<dbReference type="Pfam" id="PF26607">
    <property type="entry name" value="DUF8189"/>
    <property type="match status" value="1"/>
</dbReference>
<proteinExistence type="predicted"/>
<accession>A0ABV8M329</accession>
<dbReference type="InterPro" id="IPR058502">
    <property type="entry name" value="PLL-like_beta-prop"/>
</dbReference>
<evidence type="ECO:0000259" key="2">
    <source>
        <dbReference type="Pfam" id="PF26607"/>
    </source>
</evidence>
<feature type="chain" id="PRO_5045377261" description="PLL-like beta propeller domain-containing protein" evidence="1">
    <location>
        <begin position="30"/>
        <end position="773"/>
    </location>
</feature>
<gene>
    <name evidence="3" type="ORF">ACFOZ4_40120</name>
</gene>
<dbReference type="SUPFAM" id="SSF89372">
    <property type="entry name" value="Fucose-specific lectin"/>
    <property type="match status" value="1"/>
</dbReference>
<dbReference type="EMBL" id="JBHSAY010000035">
    <property type="protein sequence ID" value="MFC4136850.1"/>
    <property type="molecule type" value="Genomic_DNA"/>
</dbReference>
<sequence>MKLRNMLAALGLVLALGAVDLAQSTPAGADAAGLGGDFVPFSAPIVVMDTRDGTGGFTGKVGADVTKAFPVLGVGSIPATGVSAVLLKVATVDPTAGTYLRLWPDGQSDPGITMLTVAAGQDMSNALTVAPGPSGKVVVSNANGSTHVVIVAQGYFRTTVASTGGGFVPVTQTKVVDTRTGVGTTEAKIAAGATRTISLTGSLVPAGAAAVAIGICVPSATDAGYLTVLPAGTSSSRSTFNFETGTSSSFAAVKLSSAGQITVTNRSSAAVDLVIVMEGYFTASPTTGAGFRLATGRILDTRQTTAIPANGTIDFQLTGRLGMPTRGVAAVVVNLSAVGPTGTGWLRMWPVGSSEAPAAGQAHFNADSTSGSLVIVKPGTDGKVRLRNGGSTAIDVVADVQGYFADPIPVAPVEAYAPTVGVQAAPVAGASLGTVDYAFTDNIGRVLIGHQTDVDNFGSVQWTVMSGNEAFTGRPALTKAASGKLELAVRYSDSDIWSRGQTAVGAATWTAWSDLGGSMAGSPTLAVTDGLTSALAVDADGKLWMRTPSGLAPAWRNLGDKNLTGTPVTAATRDGIRVFAVDTDGAVQTATYTGGILSAWTSLGDVDATGTPAVVVSPGYRMRVFVRTATGVVLTKQQDTTGVFPAEWTTLGAYQSAGSPSAVLDPVLGRTAVVTRSPDGQIMLAWETAQGSGVFGDWSPAIPDLFETAAADPTLVPITNTTGQTWLILFRNTNNANRIYERQPVSGLAGLTSRTAGGGGFTAHTLPTPPVRD</sequence>
<dbReference type="Proteomes" id="UP001595816">
    <property type="component" value="Unassembled WGS sequence"/>
</dbReference>